<organism evidence="1 2">
    <name type="scientific">Flagellimonas hymeniacidonis</name>
    <dbReference type="NCBI Taxonomy" id="2603628"/>
    <lineage>
        <taxon>Bacteria</taxon>
        <taxon>Pseudomonadati</taxon>
        <taxon>Bacteroidota</taxon>
        <taxon>Flavobacteriia</taxon>
        <taxon>Flavobacteriales</taxon>
        <taxon>Flavobacteriaceae</taxon>
        <taxon>Flagellimonas</taxon>
    </lineage>
</organism>
<dbReference type="Gene3D" id="2.130.10.10">
    <property type="entry name" value="YVTN repeat-like/Quinoprotein amine dehydrogenase"/>
    <property type="match status" value="1"/>
</dbReference>
<accession>A0A5C8V167</accession>
<dbReference type="AlphaFoldDB" id="A0A5C8V167"/>
<keyword evidence="2" id="KW-1185">Reference proteome</keyword>
<dbReference type="EMBL" id="VRUR01000002">
    <property type="protein sequence ID" value="TXN35330.1"/>
    <property type="molecule type" value="Genomic_DNA"/>
</dbReference>
<gene>
    <name evidence="1" type="ORF">FVB32_12145</name>
</gene>
<dbReference type="PANTHER" id="PTHR47199">
    <property type="entry name" value="PHOTOSYSTEM II STABILITY/ASSEMBLY FACTOR HCF136, CHLOROPLASTIC"/>
    <property type="match status" value="1"/>
</dbReference>
<evidence type="ECO:0000313" key="1">
    <source>
        <dbReference type="EMBL" id="TXN35330.1"/>
    </source>
</evidence>
<proteinExistence type="predicted"/>
<dbReference type="PANTHER" id="PTHR47199:SF2">
    <property type="entry name" value="PHOTOSYSTEM II STABILITY_ASSEMBLY FACTOR HCF136, CHLOROPLASTIC"/>
    <property type="match status" value="1"/>
</dbReference>
<protein>
    <submittedName>
        <fullName evidence="1">Oxidoreductase</fullName>
    </submittedName>
</protein>
<dbReference type="CDD" id="cd15482">
    <property type="entry name" value="Sialidase_non-viral"/>
    <property type="match status" value="1"/>
</dbReference>
<dbReference type="PROSITE" id="PS51257">
    <property type="entry name" value="PROKAR_LIPOPROTEIN"/>
    <property type="match status" value="1"/>
</dbReference>
<sequence length="343" mass="37640">MAKKLIFSIALVVIGCSQKEKSQNFSTVEIETIFSDSVSIRAIEFLDDKTLAFAGSNGVYGSVDVRTNKVRTNIQKFDTILPEFRAVAHTKVDFFMLSVANPALLYKTGENGKMELVYKEEGEGVFYDAMKFWNDREGIAIGDSMEGCLSIIITRNGGNNWTKLSCNVLPKAKEGEGAFAASNTNIEIVGNKVWIASTSGTVYYSSDKGQSWEIQQTPILSGEPTEGIYSVDFYDENLGFGTGGDYLKPTANAKNKILTKDGGKTWKLVADGQEPGYKSCVQFVPNSNGRGIVTVGFTGVSYSNDQGETWRLLSEEGFYTIRFLNESVAYAAGKNRIAKLVFK</sequence>
<comment type="caution">
    <text evidence="1">The sequence shown here is derived from an EMBL/GenBank/DDBJ whole genome shotgun (WGS) entry which is preliminary data.</text>
</comment>
<dbReference type="RefSeq" id="WP_147744065.1">
    <property type="nucleotide sequence ID" value="NZ_VRUR01000002.1"/>
</dbReference>
<dbReference type="InterPro" id="IPR015943">
    <property type="entry name" value="WD40/YVTN_repeat-like_dom_sf"/>
</dbReference>
<reference evidence="1 2" key="1">
    <citation type="submission" date="2019-08" db="EMBL/GenBank/DDBJ databases">
        <title>Professor.</title>
        <authorList>
            <person name="Park J.S."/>
        </authorList>
    </citation>
    <scope>NUCLEOTIDE SEQUENCE [LARGE SCALE GENOMIC DNA]</scope>
    <source>
        <strain evidence="1 2">176CP5-101</strain>
    </source>
</reference>
<dbReference type="Proteomes" id="UP000321456">
    <property type="component" value="Unassembled WGS sequence"/>
</dbReference>
<evidence type="ECO:0000313" key="2">
    <source>
        <dbReference type="Proteomes" id="UP000321456"/>
    </source>
</evidence>
<dbReference type="SUPFAM" id="SSF110296">
    <property type="entry name" value="Oligoxyloglucan reducing end-specific cellobiohydrolase"/>
    <property type="match status" value="1"/>
</dbReference>
<name>A0A5C8V167_9FLAO</name>